<accession>A0A5B0WB07</accession>
<dbReference type="InterPro" id="IPR011004">
    <property type="entry name" value="Trimer_LpxA-like_sf"/>
</dbReference>
<dbReference type="InterPro" id="IPR038361">
    <property type="entry name" value="THDPS_M_sf"/>
</dbReference>
<name>A0A5B0WB07_RHITR</name>
<proteinExistence type="predicted"/>
<feature type="domain" description="2,3,4,5-tetrahydropyridine-2,6-dicarboxylate N-succinyltransferase middle" evidence="1">
    <location>
        <begin position="124"/>
        <end position="162"/>
    </location>
</feature>
<dbReference type="GO" id="GO:0016740">
    <property type="term" value="F:transferase activity"/>
    <property type="evidence" value="ECO:0007669"/>
    <property type="project" value="UniProtKB-KW"/>
</dbReference>
<evidence type="ECO:0000313" key="3">
    <source>
        <dbReference type="Proteomes" id="UP000323608"/>
    </source>
</evidence>
<reference evidence="2 3" key="1">
    <citation type="submission" date="2019-07" db="EMBL/GenBank/DDBJ databases">
        <title>The Draft Genome Sequence of Rhizobium tropici SARCC-755 Associated with Superior Nodulation on Pigeonpea (Cajanus cajan (L.) Millsp.).</title>
        <authorList>
            <person name="Bopape F.L."/>
            <person name="Hassen A.I."/>
            <person name="Swanevelder Z.H."/>
            <person name="Gwata E.T."/>
        </authorList>
    </citation>
    <scope>NUCLEOTIDE SEQUENCE [LARGE SCALE GENOMIC DNA]</scope>
    <source>
        <strain evidence="2 3">SARCC-755</strain>
    </source>
</reference>
<dbReference type="Gene3D" id="3.30.70.2010">
    <property type="match status" value="1"/>
</dbReference>
<dbReference type="AlphaFoldDB" id="A0A5B0WB07"/>
<dbReference type="Gene3D" id="3.30.60.70">
    <property type="entry name" value="Trimeric LpxA-like enzymes"/>
    <property type="match status" value="1"/>
</dbReference>
<dbReference type="OrthoDB" id="9782799at2"/>
<dbReference type="InterPro" id="IPR032784">
    <property type="entry name" value="THDPS_M"/>
</dbReference>
<dbReference type="RefSeq" id="WP_149634170.1">
    <property type="nucleotide sequence ID" value="NZ_VNIP01000005.1"/>
</dbReference>
<keyword evidence="2" id="KW-0808">Transferase</keyword>
<dbReference type="Gene3D" id="2.160.10.10">
    <property type="entry name" value="Hexapeptide repeat proteins"/>
    <property type="match status" value="1"/>
</dbReference>
<sequence>MLKDNEKKFGKGVTALGLSSVDSSGRVIEARYLRTWRGDDDDHTGTVRIDEADLSRRLGRSFSGVARHDAVRDVYIVPIQTKIRDLHEKAVDLCDVYLRLYLLSARLATPDQVSLAGALDFFVNVAWTSVGPCLPERVEEVQHTARISGQEVTVGSVWPFPRMTDYVVPTGVKVMNTENVRLGAYLAPGTTVLGAGFCNTGSSTRGATAIEGRLSLGVSVGEGTHIGGGASLMGTTSGGGKQVVTIGRNCLVGANAGVGIALGDDCVVEAGCYVTAGMPVSLPDGQIVKAIDLSGKPGLLFRRNAVQGNVEALPSPGWNGLNMKLHQ</sequence>
<comment type="caution">
    <text evidence="2">The sequence shown here is derived from an EMBL/GenBank/DDBJ whole genome shotgun (WGS) entry which is preliminary data.</text>
</comment>
<dbReference type="SUPFAM" id="SSF51161">
    <property type="entry name" value="Trimeric LpxA-like enzymes"/>
    <property type="match status" value="1"/>
</dbReference>
<dbReference type="Pfam" id="PF14602">
    <property type="entry name" value="Hexapep_2"/>
    <property type="match status" value="1"/>
</dbReference>
<evidence type="ECO:0000313" key="2">
    <source>
        <dbReference type="EMBL" id="KAA1183099.1"/>
    </source>
</evidence>
<organism evidence="2 3">
    <name type="scientific">Rhizobium tropici</name>
    <dbReference type="NCBI Taxonomy" id="398"/>
    <lineage>
        <taxon>Bacteria</taxon>
        <taxon>Pseudomonadati</taxon>
        <taxon>Pseudomonadota</taxon>
        <taxon>Alphaproteobacteria</taxon>
        <taxon>Hyphomicrobiales</taxon>
        <taxon>Rhizobiaceae</taxon>
        <taxon>Rhizobium/Agrobacterium group</taxon>
        <taxon>Rhizobium</taxon>
    </lineage>
</organism>
<dbReference type="InterPro" id="IPR001451">
    <property type="entry name" value="Hexapep"/>
</dbReference>
<evidence type="ECO:0000259" key="1">
    <source>
        <dbReference type="Pfam" id="PF14789"/>
    </source>
</evidence>
<dbReference type="EMBL" id="VNIP01000005">
    <property type="protein sequence ID" value="KAA1183099.1"/>
    <property type="molecule type" value="Genomic_DNA"/>
</dbReference>
<dbReference type="Proteomes" id="UP000323608">
    <property type="component" value="Unassembled WGS sequence"/>
</dbReference>
<protein>
    <submittedName>
        <fullName evidence="2">2,3,4,5-tetrahydropyridine-2,6-dicarboxylate N-succinyltransferase</fullName>
    </submittedName>
</protein>
<gene>
    <name evidence="2" type="ORF">FP026_08365</name>
</gene>
<dbReference type="Pfam" id="PF14789">
    <property type="entry name" value="THDPS_M"/>
    <property type="match status" value="1"/>
</dbReference>